<evidence type="ECO:0000256" key="7">
    <source>
        <dbReference type="ARBA" id="ARBA00023316"/>
    </source>
</evidence>
<dbReference type="GO" id="GO:0004650">
    <property type="term" value="F:polygalacturonase activity"/>
    <property type="evidence" value="ECO:0007669"/>
    <property type="project" value="InterPro"/>
</dbReference>
<comment type="subcellular location">
    <subcellularLocation>
        <location evidence="1">Secreted</location>
        <location evidence="1">Cell wall</location>
    </subcellularLocation>
</comment>
<dbReference type="Proteomes" id="UP001454036">
    <property type="component" value="Unassembled WGS sequence"/>
</dbReference>
<comment type="caution">
    <text evidence="10">The sequence shown here is derived from an EMBL/GenBank/DDBJ whole genome shotgun (WGS) entry which is preliminary data.</text>
</comment>
<comment type="similarity">
    <text evidence="2 9">Belongs to the glycosyl hydrolase 28 family.</text>
</comment>
<dbReference type="InterPro" id="IPR000743">
    <property type="entry name" value="Glyco_hydro_28"/>
</dbReference>
<dbReference type="PANTHER" id="PTHR31375">
    <property type="match status" value="1"/>
</dbReference>
<evidence type="ECO:0000256" key="3">
    <source>
        <dbReference type="ARBA" id="ARBA00022512"/>
    </source>
</evidence>
<evidence type="ECO:0000256" key="4">
    <source>
        <dbReference type="ARBA" id="ARBA00022525"/>
    </source>
</evidence>
<dbReference type="Pfam" id="PF00295">
    <property type="entry name" value="Glyco_hydro_28"/>
    <property type="match status" value="1"/>
</dbReference>
<keyword evidence="11" id="KW-1185">Reference proteome</keyword>
<dbReference type="EMBL" id="BAABME010020596">
    <property type="protein sequence ID" value="GAA0160874.1"/>
    <property type="molecule type" value="Genomic_DNA"/>
</dbReference>
<dbReference type="InterPro" id="IPR012334">
    <property type="entry name" value="Pectin_lyas_fold"/>
</dbReference>
<keyword evidence="3" id="KW-0134">Cell wall</keyword>
<evidence type="ECO:0000256" key="5">
    <source>
        <dbReference type="ARBA" id="ARBA00022801"/>
    </source>
</evidence>
<evidence type="ECO:0000256" key="2">
    <source>
        <dbReference type="ARBA" id="ARBA00008834"/>
    </source>
</evidence>
<keyword evidence="5 9" id="KW-0378">Hydrolase</keyword>
<dbReference type="PROSITE" id="PS00502">
    <property type="entry name" value="POLYGALACTURONASE"/>
    <property type="match status" value="1"/>
</dbReference>
<dbReference type="GO" id="GO:0005975">
    <property type="term" value="P:carbohydrate metabolic process"/>
    <property type="evidence" value="ECO:0007669"/>
    <property type="project" value="InterPro"/>
</dbReference>
<evidence type="ECO:0000313" key="11">
    <source>
        <dbReference type="Proteomes" id="UP001454036"/>
    </source>
</evidence>
<evidence type="ECO:0000256" key="9">
    <source>
        <dbReference type="RuleBase" id="RU361169"/>
    </source>
</evidence>
<name>A0AAV3Q9Z9_LITER</name>
<proteinExistence type="inferred from homology"/>
<keyword evidence="7" id="KW-0961">Cell wall biogenesis/degradation</keyword>
<evidence type="ECO:0000256" key="8">
    <source>
        <dbReference type="PROSITE-ProRule" id="PRU10052"/>
    </source>
</evidence>
<protein>
    <recommendedName>
        <fullName evidence="12">Polygalacturonase</fullName>
    </recommendedName>
</protein>
<gene>
    <name evidence="10" type="ORF">LIER_39124</name>
</gene>
<keyword evidence="4" id="KW-0964">Secreted</keyword>
<evidence type="ECO:0000256" key="1">
    <source>
        <dbReference type="ARBA" id="ARBA00004191"/>
    </source>
</evidence>
<evidence type="ECO:0000256" key="6">
    <source>
        <dbReference type="ARBA" id="ARBA00023295"/>
    </source>
</evidence>
<keyword evidence="6 9" id="KW-0326">Glycosidase</keyword>
<sequence length="349" mass="37293">MLAAFTQACENEYGGTIEVPPGTYLLETINFQGPCIAPVAFNITGSFIAPADPSIGSEHWIMFTNIYGFAIYGNGSFDGQGSLAWPQNNCTQGPCPTLPVSMKFNDVKNATIEGITLLNSKYFHFHIFGCESMSMINIKINAPGDSPNTDGMHISYSDNIQITNLQIGTGDDCISLGPGSTNINITNVACGPGHGISIGSLGRAPGELDVHGISVIGCIFTGTQNGVRIKTWAPSPPSNVFDIVFQDIIVDGVFNPIVVDQFYCPYPSCDQGDSQVQITNVKFMNIRGTSVSNVSVDLNCSKIAPCEGIVFQDLNIILNDNQRPTIASCSNFNGTFSGDQIPSECIETT</sequence>
<dbReference type="InterPro" id="IPR006626">
    <property type="entry name" value="PbH1"/>
</dbReference>
<dbReference type="FunFam" id="2.160.20.10:FF:000004">
    <property type="entry name" value="Pectin lyase-like superfamily protein"/>
    <property type="match status" value="1"/>
</dbReference>
<feature type="active site" evidence="8">
    <location>
        <position position="194"/>
    </location>
</feature>
<dbReference type="AlphaFoldDB" id="A0AAV3Q9Z9"/>
<evidence type="ECO:0008006" key="12">
    <source>
        <dbReference type="Google" id="ProtNLM"/>
    </source>
</evidence>
<accession>A0AAV3Q9Z9</accession>
<evidence type="ECO:0000313" key="10">
    <source>
        <dbReference type="EMBL" id="GAA0160874.1"/>
    </source>
</evidence>
<dbReference type="GO" id="GO:0071555">
    <property type="term" value="P:cell wall organization"/>
    <property type="evidence" value="ECO:0007669"/>
    <property type="project" value="UniProtKB-KW"/>
</dbReference>
<organism evidence="10 11">
    <name type="scientific">Lithospermum erythrorhizon</name>
    <name type="common">Purple gromwell</name>
    <name type="synonym">Lithospermum officinale var. erythrorhizon</name>
    <dbReference type="NCBI Taxonomy" id="34254"/>
    <lineage>
        <taxon>Eukaryota</taxon>
        <taxon>Viridiplantae</taxon>
        <taxon>Streptophyta</taxon>
        <taxon>Embryophyta</taxon>
        <taxon>Tracheophyta</taxon>
        <taxon>Spermatophyta</taxon>
        <taxon>Magnoliopsida</taxon>
        <taxon>eudicotyledons</taxon>
        <taxon>Gunneridae</taxon>
        <taxon>Pentapetalae</taxon>
        <taxon>asterids</taxon>
        <taxon>lamiids</taxon>
        <taxon>Boraginales</taxon>
        <taxon>Boraginaceae</taxon>
        <taxon>Boraginoideae</taxon>
        <taxon>Lithospermeae</taxon>
        <taxon>Lithospermum</taxon>
    </lineage>
</organism>
<dbReference type="SMART" id="SM00710">
    <property type="entry name" value="PbH1"/>
    <property type="match status" value="6"/>
</dbReference>
<dbReference type="Gene3D" id="2.160.20.10">
    <property type="entry name" value="Single-stranded right-handed beta-helix, Pectin lyase-like"/>
    <property type="match status" value="1"/>
</dbReference>
<dbReference type="InterPro" id="IPR011050">
    <property type="entry name" value="Pectin_lyase_fold/virulence"/>
</dbReference>
<dbReference type="SUPFAM" id="SSF51126">
    <property type="entry name" value="Pectin lyase-like"/>
    <property type="match status" value="1"/>
</dbReference>
<reference evidence="10 11" key="1">
    <citation type="submission" date="2024-01" db="EMBL/GenBank/DDBJ databases">
        <title>The complete chloroplast genome sequence of Lithospermum erythrorhizon: insights into the phylogenetic relationship among Boraginaceae species and the maternal lineages of purple gromwells.</title>
        <authorList>
            <person name="Okada T."/>
            <person name="Watanabe K."/>
        </authorList>
    </citation>
    <scope>NUCLEOTIDE SEQUENCE [LARGE SCALE GENOMIC DNA]</scope>
</reference>